<dbReference type="CDD" id="cd02966">
    <property type="entry name" value="TlpA_like_family"/>
    <property type="match status" value="1"/>
</dbReference>
<dbReference type="SUPFAM" id="SSF52833">
    <property type="entry name" value="Thioredoxin-like"/>
    <property type="match status" value="1"/>
</dbReference>
<comment type="subcellular location">
    <subcellularLocation>
        <location evidence="1">Cell envelope</location>
    </subcellularLocation>
</comment>
<evidence type="ECO:0000256" key="4">
    <source>
        <dbReference type="ARBA" id="ARBA00023284"/>
    </source>
</evidence>
<keyword evidence="4" id="KW-0676">Redox-active center</keyword>
<comment type="caution">
    <text evidence="6">The sequence shown here is derived from an EMBL/GenBank/DDBJ whole genome shotgun (WGS) entry which is preliminary data.</text>
</comment>
<evidence type="ECO:0000256" key="3">
    <source>
        <dbReference type="ARBA" id="ARBA00023157"/>
    </source>
</evidence>
<evidence type="ECO:0000259" key="5">
    <source>
        <dbReference type="PROSITE" id="PS51352"/>
    </source>
</evidence>
<dbReference type="InterPro" id="IPR013766">
    <property type="entry name" value="Thioredoxin_domain"/>
</dbReference>
<evidence type="ECO:0000256" key="2">
    <source>
        <dbReference type="ARBA" id="ARBA00022748"/>
    </source>
</evidence>
<dbReference type="EMBL" id="JASGBP010000010">
    <property type="protein sequence ID" value="MDI9258224.1"/>
    <property type="molecule type" value="Genomic_DNA"/>
</dbReference>
<sequence>MKKVLFIIIAVVAVFAFTNKQKTEFSKESLSQKLITSDSTQITFKEILAQHKGKTTVIEVWASWCSDCVKAMPKVKDMQANHPKVDYVFISMDKAFDKWKNGIAKHELKGAHYWATDGMKGAFGKSIDLDWIPRYIILDKKGKIITYRAIETDFDQINATLKTLE</sequence>
<dbReference type="InterPro" id="IPR050553">
    <property type="entry name" value="Thioredoxin_ResA/DsbE_sf"/>
</dbReference>
<dbReference type="PANTHER" id="PTHR42852">
    <property type="entry name" value="THIOL:DISULFIDE INTERCHANGE PROTEIN DSBE"/>
    <property type="match status" value="1"/>
</dbReference>
<evidence type="ECO:0000256" key="1">
    <source>
        <dbReference type="ARBA" id="ARBA00004196"/>
    </source>
</evidence>
<keyword evidence="7" id="KW-1185">Reference proteome</keyword>
<dbReference type="Proteomes" id="UP001230035">
    <property type="component" value="Unassembled WGS sequence"/>
</dbReference>
<evidence type="ECO:0000313" key="6">
    <source>
        <dbReference type="EMBL" id="MDI9258224.1"/>
    </source>
</evidence>
<reference evidence="6 7" key="1">
    <citation type="submission" date="2023-05" db="EMBL/GenBank/DDBJ databases">
        <title>Flavobacterium sedimenti sp. nov., isolated from the sediment.</title>
        <authorList>
            <person name="Wu N."/>
        </authorList>
    </citation>
    <scope>NUCLEOTIDE SEQUENCE [LARGE SCALE GENOMIC DNA]</scope>
    <source>
        <strain evidence="6 7">YZ-48</strain>
    </source>
</reference>
<proteinExistence type="predicted"/>
<protein>
    <submittedName>
        <fullName evidence="6">TlpA disulfide reductase family protein</fullName>
    </submittedName>
</protein>
<gene>
    <name evidence="6" type="ORF">QHT84_12435</name>
</gene>
<evidence type="ECO:0000313" key="7">
    <source>
        <dbReference type="Proteomes" id="UP001230035"/>
    </source>
</evidence>
<dbReference type="PROSITE" id="PS51352">
    <property type="entry name" value="THIOREDOXIN_2"/>
    <property type="match status" value="1"/>
</dbReference>
<dbReference type="InterPro" id="IPR012336">
    <property type="entry name" value="Thioredoxin-like_fold"/>
</dbReference>
<dbReference type="Pfam" id="PF13905">
    <property type="entry name" value="Thioredoxin_8"/>
    <property type="match status" value="1"/>
</dbReference>
<name>A0ABT6XSY8_9FLAO</name>
<dbReference type="InterPro" id="IPR036249">
    <property type="entry name" value="Thioredoxin-like_sf"/>
</dbReference>
<keyword evidence="3" id="KW-1015">Disulfide bond</keyword>
<keyword evidence="2" id="KW-0201">Cytochrome c-type biogenesis</keyword>
<accession>A0ABT6XSY8</accession>
<dbReference type="PANTHER" id="PTHR42852:SF6">
    <property type="entry name" value="THIOL:DISULFIDE INTERCHANGE PROTEIN DSBE"/>
    <property type="match status" value="1"/>
</dbReference>
<organism evidence="6 7">
    <name type="scientific">Flavobacterium sedimenticola</name>
    <dbReference type="NCBI Taxonomy" id="3043286"/>
    <lineage>
        <taxon>Bacteria</taxon>
        <taxon>Pseudomonadati</taxon>
        <taxon>Bacteroidota</taxon>
        <taxon>Flavobacteriia</taxon>
        <taxon>Flavobacteriales</taxon>
        <taxon>Flavobacteriaceae</taxon>
        <taxon>Flavobacterium</taxon>
    </lineage>
</organism>
<feature type="domain" description="Thioredoxin" evidence="5">
    <location>
        <begin position="16"/>
        <end position="165"/>
    </location>
</feature>
<dbReference type="Gene3D" id="3.40.30.10">
    <property type="entry name" value="Glutaredoxin"/>
    <property type="match status" value="1"/>
</dbReference>
<dbReference type="RefSeq" id="WP_283239890.1">
    <property type="nucleotide sequence ID" value="NZ_JASGBP010000010.1"/>
</dbReference>